<comment type="caution">
    <text evidence="1">The sequence shown here is derived from an EMBL/GenBank/DDBJ whole genome shotgun (WGS) entry which is preliminary data.</text>
</comment>
<protein>
    <submittedName>
        <fullName evidence="1">Uncharacterized protein</fullName>
    </submittedName>
</protein>
<accession>A0A8S2DE99</accession>
<sequence>MIGLRVSSRGIPQGFQMNLAFSKSRPFWRTRACYSYDSEQRDQYRAGHQLPNLLNNTSRYGCNPQHKISADAIAPQTLPLWKQIQTKTNYDQEFNEKAPSDTYMRDFVDHLTGPSETEGEDIEQSYDRGQAMVDINTVMKAVDLAEQYPSEPTVHVQVEPIVPPKDEIVKHRSPSGYRFKVEKRVITERPPSQEQQLEQEYQQHYAALIKSKNGELNQQLPQIDNQIRHSSGLASLKRARSLQHVNSRSRYSDSNKSHIMSYMEQNPNDVPTSDGFFTQTMGNVRSSDKHASIPLWKTSLNLKDRHYVKNATNGLNMIIV</sequence>
<dbReference type="Proteomes" id="UP000677228">
    <property type="component" value="Unassembled WGS sequence"/>
</dbReference>
<dbReference type="Proteomes" id="UP000682733">
    <property type="component" value="Unassembled WGS sequence"/>
</dbReference>
<gene>
    <name evidence="1" type="ORF">OVA965_LOCUS8282</name>
    <name evidence="2" type="ORF">TMI583_LOCUS8278</name>
</gene>
<evidence type="ECO:0000313" key="1">
    <source>
        <dbReference type="EMBL" id="CAF0874077.1"/>
    </source>
</evidence>
<proteinExistence type="predicted"/>
<evidence type="ECO:0000313" key="3">
    <source>
        <dbReference type="Proteomes" id="UP000677228"/>
    </source>
</evidence>
<dbReference type="AlphaFoldDB" id="A0A8S2DE99"/>
<evidence type="ECO:0000313" key="2">
    <source>
        <dbReference type="EMBL" id="CAF3658709.1"/>
    </source>
</evidence>
<dbReference type="EMBL" id="CAJOBA010002764">
    <property type="protein sequence ID" value="CAF3658709.1"/>
    <property type="molecule type" value="Genomic_DNA"/>
</dbReference>
<dbReference type="EMBL" id="CAJNOK010002763">
    <property type="protein sequence ID" value="CAF0874077.1"/>
    <property type="molecule type" value="Genomic_DNA"/>
</dbReference>
<organism evidence="1 3">
    <name type="scientific">Didymodactylos carnosus</name>
    <dbReference type="NCBI Taxonomy" id="1234261"/>
    <lineage>
        <taxon>Eukaryota</taxon>
        <taxon>Metazoa</taxon>
        <taxon>Spiralia</taxon>
        <taxon>Gnathifera</taxon>
        <taxon>Rotifera</taxon>
        <taxon>Eurotatoria</taxon>
        <taxon>Bdelloidea</taxon>
        <taxon>Philodinida</taxon>
        <taxon>Philodinidae</taxon>
        <taxon>Didymodactylos</taxon>
    </lineage>
</organism>
<name>A0A8S2DE99_9BILA</name>
<reference evidence="1" key="1">
    <citation type="submission" date="2021-02" db="EMBL/GenBank/DDBJ databases">
        <authorList>
            <person name="Nowell W R."/>
        </authorList>
    </citation>
    <scope>NUCLEOTIDE SEQUENCE</scope>
</reference>